<reference evidence="2 3" key="1">
    <citation type="submission" date="2018-05" db="EMBL/GenBank/DDBJ databases">
        <title>Pararhodobacter marina sp. nov., isolated from deep-sea water of the Indian Ocean.</title>
        <authorList>
            <person name="Lai Q.Sr."/>
            <person name="Liu X."/>
            <person name="Shao Z."/>
        </authorList>
    </citation>
    <scope>NUCLEOTIDE SEQUENCE [LARGE SCALE GENOMIC DNA]</scope>
    <source>
        <strain evidence="2 3">CIC4N-9</strain>
    </source>
</reference>
<dbReference type="OrthoDB" id="7839213at2"/>
<dbReference type="GeneID" id="94363966"/>
<feature type="chain" id="PRO_5015724286" evidence="1">
    <location>
        <begin position="41"/>
        <end position="323"/>
    </location>
</feature>
<comment type="caution">
    <text evidence="2">The sequence shown here is derived from an EMBL/GenBank/DDBJ whole genome shotgun (WGS) entry which is preliminary data.</text>
</comment>
<dbReference type="Proteomes" id="UP000244940">
    <property type="component" value="Unassembled WGS sequence"/>
</dbReference>
<organism evidence="2 3">
    <name type="scientific">Pararhodobacter marinus</name>
    <dbReference type="NCBI Taxonomy" id="2184063"/>
    <lineage>
        <taxon>Bacteria</taxon>
        <taxon>Pseudomonadati</taxon>
        <taxon>Pseudomonadota</taxon>
        <taxon>Alphaproteobacteria</taxon>
        <taxon>Rhodobacterales</taxon>
        <taxon>Paracoccaceae</taxon>
        <taxon>Pararhodobacter</taxon>
    </lineage>
</organism>
<proteinExistence type="predicted"/>
<dbReference type="AlphaFoldDB" id="A0A2U2CG39"/>
<keyword evidence="1" id="KW-0732">Signal</keyword>
<dbReference type="EMBL" id="QEYD01000002">
    <property type="protein sequence ID" value="PWE30855.1"/>
    <property type="molecule type" value="Genomic_DNA"/>
</dbReference>
<dbReference type="RefSeq" id="WP_109531933.1">
    <property type="nucleotide sequence ID" value="NZ_QEYD01000002.1"/>
</dbReference>
<evidence type="ECO:0000256" key="1">
    <source>
        <dbReference type="SAM" id="SignalP"/>
    </source>
</evidence>
<keyword evidence="3" id="KW-1185">Reference proteome</keyword>
<name>A0A2U2CG39_9RHOB</name>
<protein>
    <submittedName>
        <fullName evidence="2">Uncharacterized protein</fullName>
    </submittedName>
</protein>
<accession>A0A2U2CG39</accession>
<sequence>MKKAQARNTTCIDPARHTVALVAFAASVLASVAASAPALAETLPQGCFAREYSAQHLAEHPGQGVAALRLWFFHESDDPASSAALVEARMADQGQGARDGVGGEVLTQYALCDADGACFVECDGGTFETQRLPDGDLHLTTRFFALGEGDACGGGSDLAERPGEETRYRLSAAAPEICQALWQRHPLPEPGCYGMDYSDMGHGQGLLGLRLLLHPADDGYAFPQAEGTFLVTLPEGGRAAAAGLGGARLSVPVWCSTRDGLCRSGVDEGALAIAPLGDGVALSTGRFLIFGAEAANLDIAAPGQAITRHQLRPLPPGQCRGME</sequence>
<evidence type="ECO:0000313" key="2">
    <source>
        <dbReference type="EMBL" id="PWE30855.1"/>
    </source>
</evidence>
<gene>
    <name evidence="2" type="ORF">C4N9_03610</name>
</gene>
<feature type="signal peptide" evidence="1">
    <location>
        <begin position="1"/>
        <end position="40"/>
    </location>
</feature>
<evidence type="ECO:0000313" key="3">
    <source>
        <dbReference type="Proteomes" id="UP000244940"/>
    </source>
</evidence>